<feature type="domain" description="Condensin complex subunit 1 C-terminal" evidence="8">
    <location>
        <begin position="114"/>
        <end position="166"/>
    </location>
</feature>
<evidence type="ECO:0000256" key="1">
    <source>
        <dbReference type="ARBA" id="ARBA00004308"/>
    </source>
</evidence>
<feature type="domain" description="Clathrin/coatomer adaptor adaptin-like N-terminal" evidence="7">
    <location>
        <begin position="168"/>
        <end position="467"/>
    </location>
</feature>
<sequence length="583" mass="66442">MVIAVQSSVNFKMSDAKYFQRGKIHELRTELNSEKKDKQHTKKKTVLKKIVANMTMGNDMSALFPDVINCMQIPVLEIKKMVYLYFINYSRTKPDIAVMAIPTFMKDADDHNPLIRALAIRTMGYINVDKIIDALVDPLRRCLRDKDPYVRKTSAMAVAKLYMHDHELVESLMSYIPQDMGDAEVLAERIAPRLQHANSSVVLTAAKVIMYLMNYMTKEEDITNLCRKLSPPLVTLLSNGHEVQYVALRNILLIIQRRPEVLRNDIKVFFCKYNDPIYVKLAKLEIMFRLASVSNVDQVLSELKEKSVRSIGRLAVKIESTADRCIAALLELIQTKVNYVVQEAIVVIKDIFRKYPNQYESIIGTLCENLDNLDEPEAKAAMIWIIGQYADRIENSDVLLDDFLFTFLEEPVEVQLSLLTATVKLFIKRPTAGQELIPKVLKWATEDVDNPDLRDRGYIYWRLLSTDPATAKTVVLSDKPRISTESDNMEPALLDELLLHISSLSSIYHKSPQTFIPNSKIRHLTHSPVLNRRYPGQQQQQPNLLDSDIENLASGSLGIEANPYNLDVVNIGENYVGDLLLDL</sequence>
<name>A0ABN7UPW1_GIGMA</name>
<evidence type="ECO:0000256" key="5">
    <source>
        <dbReference type="ARBA" id="ARBA00023136"/>
    </source>
</evidence>
<protein>
    <recommendedName>
        <fullName evidence="6">AP complex subunit beta</fullName>
    </recommendedName>
</protein>
<comment type="function">
    <text evidence="6">Adaptins are components of the adaptor complexes which link clathrin to receptors in coated vesicles. Clathrin-associated protein complexes are believed to interact with the cytoplasmic tails of membrane proteins, leading to their selection and concentration.</text>
</comment>
<dbReference type="InterPro" id="IPR016024">
    <property type="entry name" value="ARM-type_fold"/>
</dbReference>
<evidence type="ECO:0000256" key="4">
    <source>
        <dbReference type="ARBA" id="ARBA00022927"/>
    </source>
</evidence>
<keyword evidence="10" id="KW-1185">Reference proteome</keyword>
<evidence type="ECO:0000256" key="6">
    <source>
        <dbReference type="PIRNR" id="PIRNR002291"/>
    </source>
</evidence>
<dbReference type="Gene3D" id="1.25.10.10">
    <property type="entry name" value="Leucine-rich Repeat Variant"/>
    <property type="match status" value="2"/>
</dbReference>
<evidence type="ECO:0000259" key="7">
    <source>
        <dbReference type="Pfam" id="PF01602"/>
    </source>
</evidence>
<evidence type="ECO:0000256" key="3">
    <source>
        <dbReference type="ARBA" id="ARBA00022448"/>
    </source>
</evidence>
<dbReference type="PANTHER" id="PTHR11134">
    <property type="entry name" value="ADAPTOR COMPLEX SUBUNIT BETA FAMILY MEMBER"/>
    <property type="match status" value="1"/>
</dbReference>
<proteinExistence type="inferred from homology"/>
<dbReference type="InterPro" id="IPR026739">
    <property type="entry name" value="AP_beta"/>
</dbReference>
<organism evidence="9 10">
    <name type="scientific">Gigaspora margarita</name>
    <dbReference type="NCBI Taxonomy" id="4874"/>
    <lineage>
        <taxon>Eukaryota</taxon>
        <taxon>Fungi</taxon>
        <taxon>Fungi incertae sedis</taxon>
        <taxon>Mucoromycota</taxon>
        <taxon>Glomeromycotina</taxon>
        <taxon>Glomeromycetes</taxon>
        <taxon>Diversisporales</taxon>
        <taxon>Gigasporaceae</taxon>
        <taxon>Gigaspora</taxon>
    </lineage>
</organism>
<dbReference type="InterPro" id="IPR002553">
    <property type="entry name" value="Clathrin/coatomer_adapt-like_N"/>
</dbReference>
<dbReference type="EMBL" id="CAJVQB010004557">
    <property type="protein sequence ID" value="CAG8639259.1"/>
    <property type="molecule type" value="Genomic_DNA"/>
</dbReference>
<evidence type="ECO:0000313" key="9">
    <source>
        <dbReference type="EMBL" id="CAG8639259.1"/>
    </source>
</evidence>
<dbReference type="InterPro" id="IPR011989">
    <property type="entry name" value="ARM-like"/>
</dbReference>
<gene>
    <name evidence="9" type="ORF">GMARGA_LOCUS8757</name>
</gene>
<dbReference type="InterPro" id="IPR032682">
    <property type="entry name" value="Cnd1_C"/>
</dbReference>
<dbReference type="PIRSF" id="PIRSF002291">
    <property type="entry name" value="AP_complex_beta"/>
    <property type="match status" value="1"/>
</dbReference>
<dbReference type="Pfam" id="PF01602">
    <property type="entry name" value="Adaptin_N"/>
    <property type="match status" value="1"/>
</dbReference>
<reference evidence="9 10" key="1">
    <citation type="submission" date="2021-06" db="EMBL/GenBank/DDBJ databases">
        <authorList>
            <person name="Kallberg Y."/>
            <person name="Tangrot J."/>
            <person name="Rosling A."/>
        </authorList>
    </citation>
    <scope>NUCLEOTIDE SEQUENCE [LARGE SCALE GENOMIC DNA]</scope>
    <source>
        <strain evidence="9 10">120-4 pot B 10/14</strain>
    </source>
</reference>
<dbReference type="Proteomes" id="UP000789901">
    <property type="component" value="Unassembled WGS sequence"/>
</dbReference>
<comment type="caution">
    <text evidence="9">The sequence shown here is derived from an EMBL/GenBank/DDBJ whole genome shotgun (WGS) entry which is preliminary data.</text>
</comment>
<dbReference type="Pfam" id="PF12717">
    <property type="entry name" value="Cnd1"/>
    <property type="match status" value="1"/>
</dbReference>
<dbReference type="InterPro" id="IPR016342">
    <property type="entry name" value="AP_complex_bsu_1_2_4"/>
</dbReference>
<comment type="similarity">
    <text evidence="2 6">Belongs to the adaptor complexes large subunit family.</text>
</comment>
<keyword evidence="3 6" id="KW-0813">Transport</keyword>
<keyword evidence="4 6" id="KW-0653">Protein transport</keyword>
<accession>A0ABN7UPW1</accession>
<keyword evidence="5 6" id="KW-0472">Membrane</keyword>
<comment type="subcellular location">
    <subcellularLocation>
        <location evidence="1">Endomembrane system</location>
    </subcellularLocation>
</comment>
<evidence type="ECO:0000313" key="10">
    <source>
        <dbReference type="Proteomes" id="UP000789901"/>
    </source>
</evidence>
<evidence type="ECO:0000256" key="2">
    <source>
        <dbReference type="ARBA" id="ARBA00006613"/>
    </source>
</evidence>
<evidence type="ECO:0000259" key="8">
    <source>
        <dbReference type="Pfam" id="PF12717"/>
    </source>
</evidence>
<dbReference type="SUPFAM" id="SSF48371">
    <property type="entry name" value="ARM repeat"/>
    <property type="match status" value="1"/>
</dbReference>